<dbReference type="Pfam" id="PF01381">
    <property type="entry name" value="HTH_3"/>
    <property type="match status" value="1"/>
</dbReference>
<name>A0A917EPS4_9MICC</name>
<dbReference type="RefSeq" id="WP_188684180.1">
    <property type="nucleotide sequence ID" value="NZ_BMIS01000005.1"/>
</dbReference>
<protein>
    <recommendedName>
        <fullName evidence="1">HTH cro/C1-type domain-containing protein</fullName>
    </recommendedName>
</protein>
<feature type="domain" description="HTH cro/C1-type" evidence="1">
    <location>
        <begin position="23"/>
        <end position="54"/>
    </location>
</feature>
<evidence type="ECO:0000313" key="3">
    <source>
        <dbReference type="Proteomes" id="UP000633136"/>
    </source>
</evidence>
<comment type="caution">
    <text evidence="2">The sequence shown here is derived from an EMBL/GenBank/DDBJ whole genome shotgun (WGS) entry which is preliminary data.</text>
</comment>
<reference evidence="2" key="2">
    <citation type="submission" date="2020-09" db="EMBL/GenBank/DDBJ databases">
        <authorList>
            <person name="Sun Q."/>
            <person name="Zhou Y."/>
        </authorList>
    </citation>
    <scope>NUCLEOTIDE SEQUENCE</scope>
    <source>
        <strain evidence="2">CGMCC 1.15388</strain>
    </source>
</reference>
<gene>
    <name evidence="2" type="ORF">GCM10011401_14530</name>
</gene>
<dbReference type="Gene3D" id="1.10.260.40">
    <property type="entry name" value="lambda repressor-like DNA-binding domains"/>
    <property type="match status" value="1"/>
</dbReference>
<sequence length="113" mass="12452">MGRQKISLMPQAEDALGLIGTLIRIRRQELGWTADSLAKRIGVSERTVLSIEKGTPSASVGNVFNAAVVVGVELFGEDRHALARKRRRGEEILGLLPTAVREVQDDDDEFNRI</sequence>
<organism evidence="2 3">
    <name type="scientific">Nesterenkonia cremea</name>
    <dbReference type="NCBI Taxonomy" id="1882340"/>
    <lineage>
        <taxon>Bacteria</taxon>
        <taxon>Bacillati</taxon>
        <taxon>Actinomycetota</taxon>
        <taxon>Actinomycetes</taxon>
        <taxon>Micrococcales</taxon>
        <taxon>Micrococcaceae</taxon>
        <taxon>Nesterenkonia</taxon>
    </lineage>
</organism>
<dbReference type="GO" id="GO:0003677">
    <property type="term" value="F:DNA binding"/>
    <property type="evidence" value="ECO:0007669"/>
    <property type="project" value="InterPro"/>
</dbReference>
<dbReference type="SMART" id="SM00530">
    <property type="entry name" value="HTH_XRE"/>
    <property type="match status" value="1"/>
</dbReference>
<dbReference type="PROSITE" id="PS50943">
    <property type="entry name" value="HTH_CROC1"/>
    <property type="match status" value="1"/>
</dbReference>
<dbReference type="SUPFAM" id="SSF47413">
    <property type="entry name" value="lambda repressor-like DNA-binding domains"/>
    <property type="match status" value="1"/>
</dbReference>
<reference evidence="2" key="1">
    <citation type="journal article" date="2014" name="Int. J. Syst. Evol. Microbiol.">
        <title>Complete genome sequence of Corynebacterium casei LMG S-19264T (=DSM 44701T), isolated from a smear-ripened cheese.</title>
        <authorList>
            <consortium name="US DOE Joint Genome Institute (JGI-PGF)"/>
            <person name="Walter F."/>
            <person name="Albersmeier A."/>
            <person name="Kalinowski J."/>
            <person name="Ruckert C."/>
        </authorList>
    </citation>
    <scope>NUCLEOTIDE SEQUENCE</scope>
    <source>
        <strain evidence="2">CGMCC 1.15388</strain>
    </source>
</reference>
<dbReference type="EMBL" id="BMIS01000005">
    <property type="protein sequence ID" value="GGE68243.1"/>
    <property type="molecule type" value="Genomic_DNA"/>
</dbReference>
<dbReference type="CDD" id="cd00093">
    <property type="entry name" value="HTH_XRE"/>
    <property type="match status" value="1"/>
</dbReference>
<evidence type="ECO:0000259" key="1">
    <source>
        <dbReference type="PROSITE" id="PS50943"/>
    </source>
</evidence>
<dbReference type="InterPro" id="IPR001387">
    <property type="entry name" value="Cro/C1-type_HTH"/>
</dbReference>
<dbReference type="Proteomes" id="UP000633136">
    <property type="component" value="Unassembled WGS sequence"/>
</dbReference>
<proteinExistence type="predicted"/>
<accession>A0A917EPS4</accession>
<keyword evidence="3" id="KW-1185">Reference proteome</keyword>
<evidence type="ECO:0000313" key="2">
    <source>
        <dbReference type="EMBL" id="GGE68243.1"/>
    </source>
</evidence>
<dbReference type="InterPro" id="IPR010982">
    <property type="entry name" value="Lambda_DNA-bd_dom_sf"/>
</dbReference>
<dbReference type="AlphaFoldDB" id="A0A917EPS4"/>